<proteinExistence type="predicted"/>
<organism evidence="1 2">
    <name type="scientific">Cetraspora pellucida</name>
    <dbReference type="NCBI Taxonomy" id="1433469"/>
    <lineage>
        <taxon>Eukaryota</taxon>
        <taxon>Fungi</taxon>
        <taxon>Fungi incertae sedis</taxon>
        <taxon>Mucoromycota</taxon>
        <taxon>Glomeromycotina</taxon>
        <taxon>Glomeromycetes</taxon>
        <taxon>Diversisporales</taxon>
        <taxon>Gigasporaceae</taxon>
        <taxon>Cetraspora</taxon>
    </lineage>
</organism>
<keyword evidence="2" id="KW-1185">Reference proteome</keyword>
<accession>A0ACA9PG67</accession>
<dbReference type="EMBL" id="CAJVPW010025584">
    <property type="protein sequence ID" value="CAG8709288.1"/>
    <property type="molecule type" value="Genomic_DNA"/>
</dbReference>
<dbReference type="Proteomes" id="UP000789366">
    <property type="component" value="Unassembled WGS sequence"/>
</dbReference>
<evidence type="ECO:0000313" key="2">
    <source>
        <dbReference type="Proteomes" id="UP000789366"/>
    </source>
</evidence>
<protein>
    <submittedName>
        <fullName evidence="1">9256_t:CDS:1</fullName>
    </submittedName>
</protein>
<comment type="caution">
    <text evidence="1">The sequence shown here is derived from an EMBL/GenBank/DDBJ whole genome shotgun (WGS) entry which is preliminary data.</text>
</comment>
<name>A0ACA9PG67_9GLOM</name>
<reference evidence="1" key="1">
    <citation type="submission" date="2021-06" db="EMBL/GenBank/DDBJ databases">
        <authorList>
            <person name="Kallberg Y."/>
            <person name="Tangrot J."/>
            <person name="Rosling A."/>
        </authorList>
    </citation>
    <scope>NUCLEOTIDE SEQUENCE</scope>
    <source>
        <strain evidence="1">28 12/20/2015</strain>
    </source>
</reference>
<evidence type="ECO:0000313" key="1">
    <source>
        <dbReference type="EMBL" id="CAG8709288.1"/>
    </source>
</evidence>
<sequence>MSRPTPVFLYDKFMTLRKSFEDKTSASKILRRKKIGRLIDTGRLLCRKWYLYSKQLDPSKIACYKLIEKNPATKLILSEQKKIIHVYDDQYQFLYSAESIHEAATRLALCPTLIKFHLKKTKPLMVKSLDRIYYIVTNIVKIKRMNTKKRVKYLKDANIMSPSDVDVPTDIENKETSDDSENLSLPEPEFFDSIRRFASDHYTNSYKLPEIFGQMDESALLTMGVLLQEYVGNILSDNS</sequence>
<feature type="non-terminal residue" evidence="1">
    <location>
        <position position="1"/>
    </location>
</feature>
<gene>
    <name evidence="1" type="ORF">SPELUC_LOCUS11713</name>
</gene>